<dbReference type="Gene3D" id="3.30.450.40">
    <property type="match status" value="1"/>
</dbReference>
<dbReference type="InterPro" id="IPR036388">
    <property type="entry name" value="WH-like_DNA-bd_sf"/>
</dbReference>
<dbReference type="Pfam" id="PF06018">
    <property type="entry name" value="CodY"/>
    <property type="match status" value="1"/>
</dbReference>
<dbReference type="PANTHER" id="PTHR40062:SF1">
    <property type="entry name" value="GLOBAL TRANSCRIPTIONAL REGULATOR CODY"/>
    <property type="match status" value="1"/>
</dbReference>
<dbReference type="InterPro" id="IPR029016">
    <property type="entry name" value="GAF-like_dom_sf"/>
</dbReference>
<dbReference type="InterPro" id="IPR010312">
    <property type="entry name" value="Transc_reg_CodY_N"/>
</dbReference>
<feature type="domain" description="Global transcriptional regulator CodY N-terminal" evidence="8">
    <location>
        <begin position="2"/>
        <end position="179"/>
    </location>
</feature>
<dbReference type="NCBIfam" id="TIGR02787">
    <property type="entry name" value="codY_Gpos"/>
    <property type="match status" value="1"/>
</dbReference>
<protein>
    <recommendedName>
        <fullName evidence="6 7">Global transcriptional regulator CodY</fullName>
    </recommendedName>
</protein>
<sequence length="260" mass="29306">MNLLSKTRRLNKLLQKAAGSAVNFNEMAEVLQDTIRSNVYVISRRGKILGYSIEDEKSFYELANIVTEESRLSPRYNDMLMSIKETAHNQELRQFLHSDLDGLSAVVSDQHLTVIPIVGAGKRQGTLVLQRRDEPFIEDDLILSEYGSTIIAMEILREKTEEIEKEARNKAIVQVAVNSLSYSETEAVEHIFEELNGQEGMLVASKIADRAGITRSVIVNALRKLESAGVVETKSLGMKGTYIRILNAQLMEEFHKNKEH</sequence>
<feature type="domain" description="Global transcriptional regulator CodY C-terminal" evidence="9">
    <location>
        <begin position="199"/>
        <end position="255"/>
    </location>
</feature>
<organism evidence="10 11">
    <name type="scientific">Marinicrinis lubricantis</name>
    <dbReference type="NCBI Taxonomy" id="2086470"/>
    <lineage>
        <taxon>Bacteria</taxon>
        <taxon>Bacillati</taxon>
        <taxon>Bacillota</taxon>
        <taxon>Bacilli</taxon>
        <taxon>Bacillales</taxon>
        <taxon>Paenibacillaceae</taxon>
    </lineage>
</organism>
<dbReference type="SUPFAM" id="SSF46785">
    <property type="entry name" value="Winged helix' DNA-binding domain"/>
    <property type="match status" value="1"/>
</dbReference>
<comment type="similarity">
    <text evidence="7">Belongs to the CodY family.</text>
</comment>
<dbReference type="HAMAP" id="MF_00621">
    <property type="entry name" value="HTH_type_CodY"/>
    <property type="match status" value="1"/>
</dbReference>
<dbReference type="Gene3D" id="1.10.10.10">
    <property type="entry name" value="Winged helix-like DNA-binding domain superfamily/Winged helix DNA-binding domain"/>
    <property type="match status" value="1"/>
</dbReference>
<keyword evidence="4 7" id="KW-0238">DNA-binding</keyword>
<keyword evidence="5 7" id="KW-0804">Transcription</keyword>
<dbReference type="PIRSF" id="PIRSF011572">
    <property type="entry name" value="GTP_sensing_CodY"/>
    <property type="match status" value="1"/>
</dbReference>
<evidence type="ECO:0000256" key="1">
    <source>
        <dbReference type="ARBA" id="ARBA00022490"/>
    </source>
</evidence>
<evidence type="ECO:0000256" key="3">
    <source>
        <dbReference type="ARBA" id="ARBA00023015"/>
    </source>
</evidence>
<accession>A0ABW1IMK2</accession>
<comment type="subcellular location">
    <subcellularLocation>
        <location evidence="7">Cytoplasm</location>
    </subcellularLocation>
</comment>
<evidence type="ECO:0000313" key="10">
    <source>
        <dbReference type="EMBL" id="MFC5986260.1"/>
    </source>
</evidence>
<dbReference type="Pfam" id="PF08222">
    <property type="entry name" value="HTH_CodY"/>
    <property type="match status" value="1"/>
</dbReference>
<dbReference type="InterPro" id="IPR013198">
    <property type="entry name" value="GTP_trans_reg_CodY_C"/>
</dbReference>
<evidence type="ECO:0000256" key="4">
    <source>
        <dbReference type="ARBA" id="ARBA00023125"/>
    </source>
</evidence>
<dbReference type="RefSeq" id="WP_379893591.1">
    <property type="nucleotide sequence ID" value="NZ_CBCSCT010000001.1"/>
</dbReference>
<evidence type="ECO:0000259" key="8">
    <source>
        <dbReference type="Pfam" id="PF06018"/>
    </source>
</evidence>
<evidence type="ECO:0000259" key="9">
    <source>
        <dbReference type="Pfam" id="PF08222"/>
    </source>
</evidence>
<evidence type="ECO:0000256" key="7">
    <source>
        <dbReference type="HAMAP-Rule" id="MF_00621"/>
    </source>
</evidence>
<gene>
    <name evidence="7 10" type="primary">codY</name>
    <name evidence="10" type="ORF">ACFPXP_07410</name>
</gene>
<comment type="function">
    <text evidence="7">DNA-binding global transcriptional regulator which is involved in the adaptive response to starvation and acts by directly or indirectly controlling the expression of numerous genes in response to nutrient availability. During rapid exponential growth, CodY is highly active and represses genes whose products allow adaptation to nutrient depletion.</text>
</comment>
<evidence type="ECO:0000256" key="2">
    <source>
        <dbReference type="ARBA" id="ARBA00022491"/>
    </source>
</evidence>
<evidence type="ECO:0000313" key="11">
    <source>
        <dbReference type="Proteomes" id="UP001596250"/>
    </source>
</evidence>
<feature type="region of interest" description="GAF domain" evidence="7">
    <location>
        <begin position="1"/>
        <end position="156"/>
    </location>
</feature>
<proteinExistence type="inferred from homology"/>
<keyword evidence="1 7" id="KW-0963">Cytoplasm</keyword>
<name>A0ABW1IMK2_9BACL</name>
<reference evidence="11" key="1">
    <citation type="journal article" date="2019" name="Int. J. Syst. Evol. Microbiol.">
        <title>The Global Catalogue of Microorganisms (GCM) 10K type strain sequencing project: providing services to taxonomists for standard genome sequencing and annotation.</title>
        <authorList>
            <consortium name="The Broad Institute Genomics Platform"/>
            <consortium name="The Broad Institute Genome Sequencing Center for Infectious Disease"/>
            <person name="Wu L."/>
            <person name="Ma J."/>
        </authorList>
    </citation>
    <scope>NUCLEOTIDE SEQUENCE [LARGE SCALE GENOMIC DNA]</scope>
    <source>
        <strain evidence="11">CCM 8749</strain>
    </source>
</reference>
<dbReference type="EMBL" id="JBHSQV010000036">
    <property type="protein sequence ID" value="MFC5986260.1"/>
    <property type="molecule type" value="Genomic_DNA"/>
</dbReference>
<evidence type="ECO:0000256" key="5">
    <source>
        <dbReference type="ARBA" id="ARBA00023163"/>
    </source>
</evidence>
<dbReference type="InterPro" id="IPR014154">
    <property type="entry name" value="CodY"/>
</dbReference>
<keyword evidence="11" id="KW-1185">Reference proteome</keyword>
<feature type="DNA-binding region" description="H-T-H motif" evidence="7">
    <location>
        <begin position="204"/>
        <end position="223"/>
    </location>
</feature>
<comment type="caution">
    <text evidence="10">The sequence shown here is derived from an EMBL/GenBank/DDBJ whole genome shotgun (WGS) entry which is preliminary data.</text>
</comment>
<dbReference type="Proteomes" id="UP001596250">
    <property type="component" value="Unassembled WGS sequence"/>
</dbReference>
<keyword evidence="2 7" id="KW-0678">Repressor</keyword>
<keyword evidence="3 7" id="KW-0805">Transcription regulation</keyword>
<evidence type="ECO:0000256" key="6">
    <source>
        <dbReference type="ARBA" id="ARBA00034538"/>
    </source>
</evidence>
<dbReference type="InterPro" id="IPR036390">
    <property type="entry name" value="WH_DNA-bd_sf"/>
</dbReference>
<dbReference type="PANTHER" id="PTHR40062">
    <property type="entry name" value="GTP-SENSING TRANSCRIPTIONAL PLEIOTROPIC REPRESSOR CODY"/>
    <property type="match status" value="1"/>
</dbReference>
<dbReference type="NCBIfam" id="NF003170">
    <property type="entry name" value="PRK04158.1"/>
    <property type="match status" value="1"/>
</dbReference>